<dbReference type="CDD" id="cd00082">
    <property type="entry name" value="HisKA"/>
    <property type="match status" value="1"/>
</dbReference>
<evidence type="ECO:0000256" key="1">
    <source>
        <dbReference type="ARBA" id="ARBA00000085"/>
    </source>
</evidence>
<dbReference type="InterPro" id="IPR004358">
    <property type="entry name" value="Sig_transdc_His_kin-like_C"/>
</dbReference>
<keyword evidence="6" id="KW-0902">Two-component regulatory system</keyword>
<proteinExistence type="predicted"/>
<dbReference type="EC" id="2.7.13.3" evidence="2"/>
<dbReference type="InterPro" id="IPR005467">
    <property type="entry name" value="His_kinase_dom"/>
</dbReference>
<dbReference type="InterPro" id="IPR036097">
    <property type="entry name" value="HisK_dim/P_sf"/>
</dbReference>
<dbReference type="Pfam" id="PF02518">
    <property type="entry name" value="HATPase_c"/>
    <property type="match status" value="1"/>
</dbReference>
<dbReference type="EMBL" id="BMIB01000002">
    <property type="protein sequence ID" value="GGH64283.1"/>
    <property type="molecule type" value="Genomic_DNA"/>
</dbReference>
<keyword evidence="10" id="KW-1185">Reference proteome</keyword>
<feature type="transmembrane region" description="Helical" evidence="7">
    <location>
        <begin position="177"/>
        <end position="201"/>
    </location>
</feature>
<protein>
    <recommendedName>
        <fullName evidence="2">histidine kinase</fullName>
        <ecNumber evidence="2">2.7.13.3</ecNumber>
    </recommendedName>
</protein>
<dbReference type="FunFam" id="3.30.565.10:FF:000006">
    <property type="entry name" value="Sensor histidine kinase WalK"/>
    <property type="match status" value="1"/>
</dbReference>
<dbReference type="CDD" id="cd00075">
    <property type="entry name" value="HATPase"/>
    <property type="match status" value="1"/>
</dbReference>
<evidence type="ECO:0000256" key="2">
    <source>
        <dbReference type="ARBA" id="ARBA00012438"/>
    </source>
</evidence>
<comment type="catalytic activity">
    <reaction evidence="1">
        <text>ATP + protein L-histidine = ADP + protein N-phospho-L-histidine.</text>
        <dbReference type="EC" id="2.7.13.3"/>
    </reaction>
</comment>
<name>A0A917IUW7_9BACT</name>
<sequence length="431" mass="48881">MNKHFKLVLLTALLTGTGITAFQLIWLYKTWTITENNFYTTASSLLQKSVDEYHNREIRIMLDGGMHSSFNPFDSAAMHPIHEILLSMSNPDAVEEMVVNMAGNAPKPPFNLEELKTRYQRELRLHKIDMPVILTRDTFVTTPVQHMASAILNGHKNKTRITASFSNPTPYLIQQNAWPIGISFSLILFTTGSLIYMLRVIRRQQQLDSMKNDFISNMTHELRTPVTILRSTHEAIDTFGYINNPERTLRYLHANRQVLDQMDKNIDRILQIAKYENAPVITPTQINLLQLLTAITQQFLMEDHVAITLHYELPVEEVHMDGNMLEIIVASLIDNAVKYSNKPATINIQVTAENNSMILEVTDNGIGIASANLPYIFDRFYRVPTGNVHNVKGFGIGLNYVQTLTRLLGGTITVKSKPGAGSSFRLQFPLR</sequence>
<keyword evidence="5" id="KW-0418">Kinase</keyword>
<evidence type="ECO:0000313" key="9">
    <source>
        <dbReference type="EMBL" id="GGH64283.1"/>
    </source>
</evidence>
<dbReference type="PANTHER" id="PTHR45453:SF1">
    <property type="entry name" value="PHOSPHATE REGULON SENSOR PROTEIN PHOR"/>
    <property type="match status" value="1"/>
</dbReference>
<dbReference type="PROSITE" id="PS50109">
    <property type="entry name" value="HIS_KIN"/>
    <property type="match status" value="1"/>
</dbReference>
<gene>
    <name evidence="9" type="ORF">GCM10011379_16160</name>
</gene>
<dbReference type="Proteomes" id="UP000627292">
    <property type="component" value="Unassembled WGS sequence"/>
</dbReference>
<dbReference type="Pfam" id="PF00512">
    <property type="entry name" value="HisKA"/>
    <property type="match status" value="1"/>
</dbReference>
<dbReference type="SUPFAM" id="SSF47384">
    <property type="entry name" value="Homodimeric domain of signal transducing histidine kinase"/>
    <property type="match status" value="1"/>
</dbReference>
<dbReference type="GO" id="GO:0004721">
    <property type="term" value="F:phosphoprotein phosphatase activity"/>
    <property type="evidence" value="ECO:0007669"/>
    <property type="project" value="TreeGrafter"/>
</dbReference>
<dbReference type="GO" id="GO:0016036">
    <property type="term" value="P:cellular response to phosphate starvation"/>
    <property type="evidence" value="ECO:0007669"/>
    <property type="project" value="TreeGrafter"/>
</dbReference>
<dbReference type="PRINTS" id="PR00344">
    <property type="entry name" value="BCTRLSENSOR"/>
</dbReference>
<dbReference type="SUPFAM" id="SSF55874">
    <property type="entry name" value="ATPase domain of HSP90 chaperone/DNA topoisomerase II/histidine kinase"/>
    <property type="match status" value="1"/>
</dbReference>
<dbReference type="RefSeq" id="WP_188951519.1">
    <property type="nucleotide sequence ID" value="NZ_BMIB01000002.1"/>
</dbReference>
<evidence type="ECO:0000259" key="8">
    <source>
        <dbReference type="PROSITE" id="PS50109"/>
    </source>
</evidence>
<keyword evidence="3" id="KW-0597">Phosphoprotein</keyword>
<organism evidence="9 10">
    <name type="scientific">Filimonas zeae</name>
    <dbReference type="NCBI Taxonomy" id="1737353"/>
    <lineage>
        <taxon>Bacteria</taxon>
        <taxon>Pseudomonadati</taxon>
        <taxon>Bacteroidota</taxon>
        <taxon>Chitinophagia</taxon>
        <taxon>Chitinophagales</taxon>
        <taxon>Chitinophagaceae</taxon>
        <taxon>Filimonas</taxon>
    </lineage>
</organism>
<keyword evidence="7" id="KW-0812">Transmembrane</keyword>
<evidence type="ECO:0000256" key="6">
    <source>
        <dbReference type="ARBA" id="ARBA00023012"/>
    </source>
</evidence>
<dbReference type="GO" id="GO:0005886">
    <property type="term" value="C:plasma membrane"/>
    <property type="evidence" value="ECO:0007669"/>
    <property type="project" value="TreeGrafter"/>
</dbReference>
<dbReference type="GO" id="GO:0000155">
    <property type="term" value="F:phosphorelay sensor kinase activity"/>
    <property type="evidence" value="ECO:0007669"/>
    <property type="project" value="InterPro"/>
</dbReference>
<dbReference type="PANTHER" id="PTHR45453">
    <property type="entry name" value="PHOSPHATE REGULON SENSOR PROTEIN PHOR"/>
    <property type="match status" value="1"/>
</dbReference>
<keyword evidence="7" id="KW-1133">Transmembrane helix</keyword>
<keyword evidence="7" id="KW-0472">Membrane</keyword>
<dbReference type="InterPro" id="IPR003594">
    <property type="entry name" value="HATPase_dom"/>
</dbReference>
<evidence type="ECO:0000256" key="5">
    <source>
        <dbReference type="ARBA" id="ARBA00022777"/>
    </source>
</evidence>
<dbReference type="InterPro" id="IPR003661">
    <property type="entry name" value="HisK_dim/P_dom"/>
</dbReference>
<feature type="domain" description="Histidine kinase" evidence="8">
    <location>
        <begin position="217"/>
        <end position="431"/>
    </location>
</feature>
<evidence type="ECO:0000256" key="7">
    <source>
        <dbReference type="SAM" id="Phobius"/>
    </source>
</evidence>
<dbReference type="SMART" id="SM00388">
    <property type="entry name" value="HisKA"/>
    <property type="match status" value="1"/>
</dbReference>
<evidence type="ECO:0000256" key="4">
    <source>
        <dbReference type="ARBA" id="ARBA00022679"/>
    </source>
</evidence>
<reference evidence="9" key="1">
    <citation type="journal article" date="2014" name="Int. J. Syst. Evol. Microbiol.">
        <title>Complete genome sequence of Corynebacterium casei LMG S-19264T (=DSM 44701T), isolated from a smear-ripened cheese.</title>
        <authorList>
            <consortium name="US DOE Joint Genome Institute (JGI-PGF)"/>
            <person name="Walter F."/>
            <person name="Albersmeier A."/>
            <person name="Kalinowski J."/>
            <person name="Ruckert C."/>
        </authorList>
    </citation>
    <scope>NUCLEOTIDE SEQUENCE</scope>
    <source>
        <strain evidence="9">CGMCC 1.15290</strain>
    </source>
</reference>
<dbReference type="Gene3D" id="1.10.287.130">
    <property type="match status" value="1"/>
</dbReference>
<dbReference type="Gene3D" id="3.30.565.10">
    <property type="entry name" value="Histidine kinase-like ATPase, C-terminal domain"/>
    <property type="match status" value="1"/>
</dbReference>
<dbReference type="SMART" id="SM00387">
    <property type="entry name" value="HATPase_c"/>
    <property type="match status" value="1"/>
</dbReference>
<keyword evidence="4" id="KW-0808">Transferase</keyword>
<dbReference type="InterPro" id="IPR036890">
    <property type="entry name" value="HATPase_C_sf"/>
</dbReference>
<comment type="caution">
    <text evidence="9">The sequence shown here is derived from an EMBL/GenBank/DDBJ whole genome shotgun (WGS) entry which is preliminary data.</text>
</comment>
<reference evidence="9" key="2">
    <citation type="submission" date="2020-09" db="EMBL/GenBank/DDBJ databases">
        <authorList>
            <person name="Sun Q."/>
            <person name="Zhou Y."/>
        </authorList>
    </citation>
    <scope>NUCLEOTIDE SEQUENCE</scope>
    <source>
        <strain evidence="9">CGMCC 1.15290</strain>
    </source>
</reference>
<dbReference type="AlphaFoldDB" id="A0A917IUW7"/>
<dbReference type="InterPro" id="IPR050351">
    <property type="entry name" value="BphY/WalK/GraS-like"/>
</dbReference>
<accession>A0A917IUW7</accession>
<evidence type="ECO:0000256" key="3">
    <source>
        <dbReference type="ARBA" id="ARBA00022553"/>
    </source>
</evidence>
<evidence type="ECO:0000313" key="10">
    <source>
        <dbReference type="Proteomes" id="UP000627292"/>
    </source>
</evidence>